<proteinExistence type="predicted"/>
<gene>
    <name evidence="1" type="ORF">SAMN05660826_02208</name>
</gene>
<dbReference type="AlphaFoldDB" id="A0A1M7M825"/>
<dbReference type="STRING" id="447595.SAMN05660826_02208"/>
<dbReference type="EMBL" id="FRCR01000018">
    <property type="protein sequence ID" value="SHM86897.1"/>
    <property type="molecule type" value="Genomic_DNA"/>
</dbReference>
<name>A0A1M7M825_9FIRM</name>
<reference evidence="2" key="1">
    <citation type="submission" date="2016-11" db="EMBL/GenBank/DDBJ databases">
        <authorList>
            <person name="Varghese N."/>
            <person name="Submissions S."/>
        </authorList>
    </citation>
    <scope>NUCLEOTIDE SEQUENCE [LARGE SCALE GENOMIC DNA]</scope>
    <source>
        <strain evidence="2">DSM 18802</strain>
    </source>
</reference>
<accession>A0A1M7M825</accession>
<dbReference type="Proteomes" id="UP000184375">
    <property type="component" value="Unassembled WGS sequence"/>
</dbReference>
<sequence length="83" mass="9272">MACNFTDTEKAVIKFLKENPYSEKKAIIEALGDLPGLEEALEKLSQDMILIELTGPTDSSLESRVPKKIYMVNPEKESELEGI</sequence>
<protein>
    <submittedName>
        <fullName evidence="1">Uncharacterized protein</fullName>
    </submittedName>
</protein>
<evidence type="ECO:0000313" key="1">
    <source>
        <dbReference type="EMBL" id="SHM86897.1"/>
    </source>
</evidence>
<evidence type="ECO:0000313" key="2">
    <source>
        <dbReference type="Proteomes" id="UP000184375"/>
    </source>
</evidence>
<dbReference type="OrthoDB" id="2112579at2"/>
<dbReference type="RefSeq" id="WP_073258411.1">
    <property type="nucleotide sequence ID" value="NZ_FRCR01000018.1"/>
</dbReference>
<organism evidence="1 2">
    <name type="scientific">Caldanaerovirga acetigignens</name>
    <dbReference type="NCBI Taxonomy" id="447595"/>
    <lineage>
        <taxon>Bacteria</taxon>
        <taxon>Bacillati</taxon>
        <taxon>Bacillota</taxon>
        <taxon>Clostridia</taxon>
        <taxon>Thermosediminibacterales</taxon>
        <taxon>Thermosediminibacteraceae</taxon>
        <taxon>Caldanaerovirga</taxon>
    </lineage>
</organism>
<keyword evidence="2" id="KW-1185">Reference proteome</keyword>